<organism evidence="3">
    <name type="scientific">Caenorhabditis remanei</name>
    <name type="common">Caenorhabditis vulgaris</name>
    <dbReference type="NCBI Taxonomy" id="31234"/>
    <lineage>
        <taxon>Eukaryota</taxon>
        <taxon>Metazoa</taxon>
        <taxon>Ecdysozoa</taxon>
        <taxon>Nematoda</taxon>
        <taxon>Chromadorea</taxon>
        <taxon>Rhabditida</taxon>
        <taxon>Rhabditina</taxon>
        <taxon>Rhabditomorpha</taxon>
        <taxon>Rhabditoidea</taxon>
        <taxon>Rhabditidae</taxon>
        <taxon>Peloderinae</taxon>
        <taxon>Caenorhabditis</taxon>
    </lineage>
</organism>
<dbReference type="OMA" id="STERAMC"/>
<name>E3N2D7_CAERE</name>
<feature type="transmembrane region" description="Helical" evidence="1">
    <location>
        <begin position="158"/>
        <end position="180"/>
    </location>
</feature>
<evidence type="ECO:0000313" key="3">
    <source>
        <dbReference type="Proteomes" id="UP000008281"/>
    </source>
</evidence>
<evidence type="ECO:0008006" key="4">
    <source>
        <dbReference type="Google" id="ProtNLM"/>
    </source>
</evidence>
<dbReference type="InterPro" id="IPR018817">
    <property type="entry name" value="7TM_GPCR_serpentine_rcpt_Srz"/>
</dbReference>
<dbReference type="AlphaFoldDB" id="E3N2D7"/>
<sequence>MNLFNASDDSSAIHNVYLSSFGSVLQVAFQIIIAGYLVIFPFYAYVYKVNRVREETTLFFPIISHFYELMKKIYVVFLYLMVSCFVQKLYGDHMKYTYVNSGIMIVTILSLLFLTTVVQVCHLLISLTALQKLLIYFFPAVEKPAIAVQKSLYNHITVVYVIFGIKESASGVWLFLSLFLDYSENATFLFNVVYLSIFLFLNILLMASSFLYIPIMLSIRKFSYLPSSQDNKPQKFILWQTVIILIFKFSFFPSVVHLLIIETPLWAIIFTLVCADIVLIPLIIQVSYLGCNKRNVNTLISSFSLIKFIRVLSDRKRQATVQPGVEFTFASSQAVI</sequence>
<evidence type="ECO:0000256" key="1">
    <source>
        <dbReference type="SAM" id="Phobius"/>
    </source>
</evidence>
<feature type="transmembrane region" description="Helical" evidence="1">
    <location>
        <begin position="192"/>
        <end position="215"/>
    </location>
</feature>
<dbReference type="Pfam" id="PF10325">
    <property type="entry name" value="7TM_GPCR_Srz"/>
    <property type="match status" value="1"/>
</dbReference>
<keyword evidence="1" id="KW-0812">Transmembrane</keyword>
<accession>E3N2D7</accession>
<feature type="transmembrane region" description="Helical" evidence="1">
    <location>
        <begin position="102"/>
        <end position="125"/>
    </location>
</feature>
<dbReference type="OrthoDB" id="5875403at2759"/>
<dbReference type="PANTHER" id="PTHR31720">
    <property type="entry name" value="SERPENTINE RECEPTOR, CLASS Z-RELATED"/>
    <property type="match status" value="1"/>
</dbReference>
<feature type="transmembrane region" description="Helical" evidence="1">
    <location>
        <begin position="265"/>
        <end position="284"/>
    </location>
</feature>
<keyword evidence="3" id="KW-1185">Reference proteome</keyword>
<dbReference type="InParanoid" id="E3N2D7"/>
<keyword evidence="1" id="KW-1133">Transmembrane helix</keyword>
<dbReference type="HOGENOM" id="CLU_056063_2_1_1"/>
<keyword evidence="1" id="KW-0472">Membrane</keyword>
<reference evidence="2" key="1">
    <citation type="submission" date="2007-07" db="EMBL/GenBank/DDBJ databases">
        <title>PCAP assembly of the Caenorhabditis remanei genome.</title>
        <authorList>
            <consortium name="The Caenorhabditis remanei Sequencing Consortium"/>
            <person name="Wilson R.K."/>
        </authorList>
    </citation>
    <scope>NUCLEOTIDE SEQUENCE [LARGE SCALE GENOMIC DNA]</scope>
    <source>
        <strain evidence="2">PB4641</strain>
    </source>
</reference>
<dbReference type="EMBL" id="DS268512">
    <property type="protein sequence ID" value="EFO84101.1"/>
    <property type="molecule type" value="Genomic_DNA"/>
</dbReference>
<protein>
    <recommendedName>
        <fullName evidence="4">Serpentine Receptor, class Z</fullName>
    </recommendedName>
</protein>
<dbReference type="Proteomes" id="UP000008281">
    <property type="component" value="Unassembled WGS sequence"/>
</dbReference>
<feature type="transmembrane region" description="Helical" evidence="1">
    <location>
        <begin position="27"/>
        <end position="46"/>
    </location>
</feature>
<dbReference type="FunCoup" id="E3N2D7">
    <property type="interactions" value="5"/>
</dbReference>
<proteinExistence type="predicted"/>
<gene>
    <name evidence="2" type="ORF">CRE_16974</name>
</gene>
<feature type="transmembrane region" description="Helical" evidence="1">
    <location>
        <begin position="73"/>
        <end position="90"/>
    </location>
</feature>
<evidence type="ECO:0000313" key="2">
    <source>
        <dbReference type="EMBL" id="EFO84101.1"/>
    </source>
</evidence>
<dbReference type="eggNOG" id="ENOG502TJQJ">
    <property type="taxonomic scope" value="Eukaryota"/>
</dbReference>
<feature type="transmembrane region" description="Helical" evidence="1">
    <location>
        <begin position="236"/>
        <end position="259"/>
    </location>
</feature>